<feature type="region of interest" description="Disordered" evidence="1">
    <location>
        <begin position="1"/>
        <end position="58"/>
    </location>
</feature>
<proteinExistence type="predicted"/>
<protein>
    <submittedName>
        <fullName evidence="2">Uncharacterized protein</fullName>
    </submittedName>
</protein>
<gene>
    <name evidence="2" type="ORF">EJB05_12855</name>
</gene>
<dbReference type="AlphaFoldDB" id="A0A5J9VUY6"/>
<feature type="non-terminal residue" evidence="2">
    <location>
        <position position="1"/>
    </location>
</feature>
<evidence type="ECO:0000313" key="2">
    <source>
        <dbReference type="EMBL" id="TVU39436.1"/>
    </source>
</evidence>
<dbReference type="Gramene" id="TVU39436">
    <property type="protein sequence ID" value="TVU39436"/>
    <property type="gene ID" value="EJB05_12855"/>
</dbReference>
<evidence type="ECO:0000256" key="1">
    <source>
        <dbReference type="SAM" id="MobiDB-lite"/>
    </source>
</evidence>
<evidence type="ECO:0000313" key="3">
    <source>
        <dbReference type="Proteomes" id="UP000324897"/>
    </source>
</evidence>
<sequence>GKNRAPDFALPPKPKPPYLLQNAARNRRENQAKRRGAPRTKAPLPSGRPAGLRVCRSPANSRSLTKTYHKIYC</sequence>
<dbReference type="EMBL" id="RWGY01000007">
    <property type="protein sequence ID" value="TVU39436.1"/>
    <property type="molecule type" value="Genomic_DNA"/>
</dbReference>
<organism evidence="2 3">
    <name type="scientific">Eragrostis curvula</name>
    <name type="common">weeping love grass</name>
    <dbReference type="NCBI Taxonomy" id="38414"/>
    <lineage>
        <taxon>Eukaryota</taxon>
        <taxon>Viridiplantae</taxon>
        <taxon>Streptophyta</taxon>
        <taxon>Embryophyta</taxon>
        <taxon>Tracheophyta</taxon>
        <taxon>Spermatophyta</taxon>
        <taxon>Magnoliopsida</taxon>
        <taxon>Liliopsida</taxon>
        <taxon>Poales</taxon>
        <taxon>Poaceae</taxon>
        <taxon>PACMAD clade</taxon>
        <taxon>Chloridoideae</taxon>
        <taxon>Eragrostideae</taxon>
        <taxon>Eragrostidinae</taxon>
        <taxon>Eragrostis</taxon>
    </lineage>
</organism>
<name>A0A5J9VUY6_9POAL</name>
<reference evidence="2 3" key="1">
    <citation type="journal article" date="2019" name="Sci. Rep.">
        <title>A high-quality genome of Eragrostis curvula grass provides insights into Poaceae evolution and supports new strategies to enhance forage quality.</title>
        <authorList>
            <person name="Carballo J."/>
            <person name="Santos B.A.C.M."/>
            <person name="Zappacosta D."/>
            <person name="Garbus I."/>
            <person name="Selva J.P."/>
            <person name="Gallo C.A."/>
            <person name="Diaz A."/>
            <person name="Albertini E."/>
            <person name="Caccamo M."/>
            <person name="Echenique V."/>
        </authorList>
    </citation>
    <scope>NUCLEOTIDE SEQUENCE [LARGE SCALE GENOMIC DNA]</scope>
    <source>
        <strain evidence="3">cv. Victoria</strain>
        <tissue evidence="2">Leaf</tissue>
    </source>
</reference>
<dbReference type="Proteomes" id="UP000324897">
    <property type="component" value="Chromosome 4"/>
</dbReference>
<comment type="caution">
    <text evidence="2">The sequence shown here is derived from an EMBL/GenBank/DDBJ whole genome shotgun (WGS) entry which is preliminary data.</text>
</comment>
<keyword evidence="3" id="KW-1185">Reference proteome</keyword>
<accession>A0A5J9VUY6</accession>